<keyword evidence="5 10" id="KW-0552">Olfaction</keyword>
<dbReference type="GO" id="GO:0005886">
    <property type="term" value="C:plasma membrane"/>
    <property type="evidence" value="ECO:0007669"/>
    <property type="project" value="UniProtKB-SubCell"/>
</dbReference>
<dbReference type="GO" id="GO:0004984">
    <property type="term" value="F:olfactory receptor activity"/>
    <property type="evidence" value="ECO:0007669"/>
    <property type="project" value="InterPro"/>
</dbReference>
<dbReference type="InterPro" id="IPR004117">
    <property type="entry name" value="7tm6_olfct_rcpt"/>
</dbReference>
<dbReference type="Pfam" id="PF02949">
    <property type="entry name" value="7tm_6"/>
    <property type="match status" value="1"/>
</dbReference>
<keyword evidence="12" id="KW-1185">Reference proteome</keyword>
<dbReference type="PANTHER" id="PTHR21137">
    <property type="entry name" value="ODORANT RECEPTOR"/>
    <property type="match status" value="1"/>
</dbReference>
<evidence type="ECO:0000256" key="4">
    <source>
        <dbReference type="ARBA" id="ARBA00022692"/>
    </source>
</evidence>
<name>A0AAV1LUN6_9NEOP</name>
<proteinExistence type="inferred from homology"/>
<evidence type="ECO:0000256" key="9">
    <source>
        <dbReference type="ARBA" id="ARBA00023224"/>
    </source>
</evidence>
<feature type="transmembrane region" description="Helical" evidence="10">
    <location>
        <begin position="87"/>
        <end position="107"/>
    </location>
</feature>
<sequence length="393" mass="45543">MLKKFKAFLNKENFDSSNGFVDPYKYHFTSYYILKYFQVLDNEPIPKWTYFFLTFMAICAIIALGLMSLAVYHGIDTNDLQIITEGGCYFIIQFYEMLMLLCTIINLPQYHDFLRTLRDDFKYVCSEGAKYRDRFFENQLNTWKFSIFSVIFTSFIGGGVALFTSLCLFASPLYEISFIYSNFCALAYAYSYIFMLQTQVLWIGEIMAKADLIIWYIQDLMEGLDLPNNQEEADRFISVIKSRMREIVREHHSMYKLLKNYTTVYKKLLMFEQKASGPVVCFTAYCAAEQLKVGEVNGILMLLCGGTIIEVFIPSYLCTILSIKVRSIGDACLDIPFWNIGLVIRPYMVLIMQKSLRPLQLSAPGFQEVSVQTFSNTMASAYSFFNMLRQTDL</sequence>
<dbReference type="PANTHER" id="PTHR21137:SF35">
    <property type="entry name" value="ODORANT RECEPTOR 19A-RELATED"/>
    <property type="match status" value="1"/>
</dbReference>
<keyword evidence="9 10" id="KW-0807">Transducer</keyword>
<keyword evidence="2" id="KW-1003">Cell membrane</keyword>
<evidence type="ECO:0000256" key="3">
    <source>
        <dbReference type="ARBA" id="ARBA00022606"/>
    </source>
</evidence>
<comment type="similarity">
    <text evidence="10">Belongs to the insect chemoreceptor superfamily. Heteromeric odorant receptor channel (TC 1.A.69) family.</text>
</comment>
<feature type="transmembrane region" description="Helical" evidence="10">
    <location>
        <begin position="176"/>
        <end position="194"/>
    </location>
</feature>
<comment type="subcellular location">
    <subcellularLocation>
        <location evidence="1 10">Cell membrane</location>
        <topology evidence="1 10">Multi-pass membrane protein</topology>
    </subcellularLocation>
</comment>
<keyword evidence="3 10" id="KW-0716">Sensory transduction</keyword>
<comment type="caution">
    <text evidence="10">Lacks conserved residue(s) required for the propagation of feature annotation.</text>
</comment>
<accession>A0AAV1LUN6</accession>
<keyword evidence="4 10" id="KW-0812">Transmembrane</keyword>
<dbReference type="GO" id="GO:0007165">
    <property type="term" value="P:signal transduction"/>
    <property type="evidence" value="ECO:0007669"/>
    <property type="project" value="UniProtKB-KW"/>
</dbReference>
<evidence type="ECO:0000256" key="6">
    <source>
        <dbReference type="ARBA" id="ARBA00022989"/>
    </source>
</evidence>
<organism evidence="11 12">
    <name type="scientific">Parnassius mnemosyne</name>
    <name type="common">clouded apollo</name>
    <dbReference type="NCBI Taxonomy" id="213953"/>
    <lineage>
        <taxon>Eukaryota</taxon>
        <taxon>Metazoa</taxon>
        <taxon>Ecdysozoa</taxon>
        <taxon>Arthropoda</taxon>
        <taxon>Hexapoda</taxon>
        <taxon>Insecta</taxon>
        <taxon>Pterygota</taxon>
        <taxon>Neoptera</taxon>
        <taxon>Endopterygota</taxon>
        <taxon>Lepidoptera</taxon>
        <taxon>Glossata</taxon>
        <taxon>Ditrysia</taxon>
        <taxon>Papilionoidea</taxon>
        <taxon>Papilionidae</taxon>
        <taxon>Parnassiinae</taxon>
        <taxon>Parnassini</taxon>
        <taxon>Parnassius</taxon>
        <taxon>Driopa</taxon>
    </lineage>
</organism>
<gene>
    <name evidence="11" type="ORF">PARMNEM_LOCUS17696</name>
</gene>
<evidence type="ECO:0000313" key="12">
    <source>
        <dbReference type="Proteomes" id="UP001314205"/>
    </source>
</evidence>
<feature type="transmembrane region" description="Helical" evidence="10">
    <location>
        <begin position="145"/>
        <end position="169"/>
    </location>
</feature>
<dbReference type="EMBL" id="CAVLGL010000104">
    <property type="protein sequence ID" value="CAK1598739.1"/>
    <property type="molecule type" value="Genomic_DNA"/>
</dbReference>
<keyword evidence="8 10" id="KW-0675">Receptor</keyword>
<protein>
    <recommendedName>
        <fullName evidence="10">Odorant receptor</fullName>
    </recommendedName>
</protein>
<keyword evidence="7 10" id="KW-0472">Membrane</keyword>
<dbReference type="AlphaFoldDB" id="A0AAV1LUN6"/>
<dbReference type="Proteomes" id="UP001314205">
    <property type="component" value="Unassembled WGS sequence"/>
</dbReference>
<feature type="transmembrane region" description="Helical" evidence="10">
    <location>
        <begin position="50"/>
        <end position="75"/>
    </location>
</feature>
<evidence type="ECO:0000256" key="1">
    <source>
        <dbReference type="ARBA" id="ARBA00004651"/>
    </source>
</evidence>
<comment type="caution">
    <text evidence="11">The sequence shown here is derived from an EMBL/GenBank/DDBJ whole genome shotgun (WGS) entry which is preliminary data.</text>
</comment>
<evidence type="ECO:0000256" key="7">
    <source>
        <dbReference type="ARBA" id="ARBA00023136"/>
    </source>
</evidence>
<evidence type="ECO:0000256" key="5">
    <source>
        <dbReference type="ARBA" id="ARBA00022725"/>
    </source>
</evidence>
<evidence type="ECO:0000256" key="2">
    <source>
        <dbReference type="ARBA" id="ARBA00022475"/>
    </source>
</evidence>
<evidence type="ECO:0000256" key="10">
    <source>
        <dbReference type="RuleBase" id="RU351113"/>
    </source>
</evidence>
<keyword evidence="6 10" id="KW-1133">Transmembrane helix</keyword>
<evidence type="ECO:0000313" key="11">
    <source>
        <dbReference type="EMBL" id="CAK1598739.1"/>
    </source>
</evidence>
<reference evidence="11 12" key="1">
    <citation type="submission" date="2023-11" db="EMBL/GenBank/DDBJ databases">
        <authorList>
            <person name="Hedman E."/>
            <person name="Englund M."/>
            <person name="Stromberg M."/>
            <person name="Nyberg Akerstrom W."/>
            <person name="Nylinder S."/>
            <person name="Jareborg N."/>
            <person name="Kallberg Y."/>
            <person name="Kronander E."/>
        </authorList>
    </citation>
    <scope>NUCLEOTIDE SEQUENCE [LARGE SCALE GENOMIC DNA]</scope>
</reference>
<dbReference type="GO" id="GO:0005549">
    <property type="term" value="F:odorant binding"/>
    <property type="evidence" value="ECO:0007669"/>
    <property type="project" value="InterPro"/>
</dbReference>
<evidence type="ECO:0000256" key="8">
    <source>
        <dbReference type="ARBA" id="ARBA00023170"/>
    </source>
</evidence>